<accession>A0A6J1BTM6</accession>
<dbReference type="Pfam" id="PF03478">
    <property type="entry name" value="Beta-prop_KIB1-4"/>
    <property type="match status" value="1"/>
</dbReference>
<dbReference type="PANTHER" id="PTHR44259:SF114">
    <property type="entry name" value="OS06G0707300 PROTEIN"/>
    <property type="match status" value="1"/>
</dbReference>
<dbReference type="AlphaFoldDB" id="A0A6J1BTM6"/>
<dbReference type="SMART" id="SM00256">
    <property type="entry name" value="FBOX"/>
    <property type="match status" value="1"/>
</dbReference>
<protein>
    <submittedName>
        <fullName evidence="3">F-box protein SKIP23-like</fullName>
    </submittedName>
</protein>
<proteinExistence type="predicted"/>
<dbReference type="OrthoDB" id="600964at2759"/>
<dbReference type="Gene3D" id="1.20.1280.50">
    <property type="match status" value="1"/>
</dbReference>
<dbReference type="PANTHER" id="PTHR44259">
    <property type="entry name" value="OS07G0183000 PROTEIN-RELATED"/>
    <property type="match status" value="1"/>
</dbReference>
<keyword evidence="2" id="KW-1185">Reference proteome</keyword>
<gene>
    <name evidence="3" type="primary">LOC111005646</name>
</gene>
<dbReference type="RefSeq" id="XP_022132926.1">
    <property type="nucleotide sequence ID" value="XM_022277234.1"/>
</dbReference>
<dbReference type="InterPro" id="IPR001810">
    <property type="entry name" value="F-box_dom"/>
</dbReference>
<dbReference type="InterPro" id="IPR050942">
    <property type="entry name" value="F-box_BR-signaling"/>
</dbReference>
<dbReference type="Pfam" id="PF00646">
    <property type="entry name" value="F-box"/>
    <property type="match status" value="1"/>
</dbReference>
<dbReference type="KEGG" id="mcha:111005646"/>
<name>A0A6J1BTM6_MOMCH</name>
<evidence type="ECO:0000313" key="3">
    <source>
        <dbReference type="RefSeq" id="XP_022132926.1"/>
    </source>
</evidence>
<dbReference type="Proteomes" id="UP000504603">
    <property type="component" value="Unplaced"/>
</dbReference>
<dbReference type="InterPro" id="IPR036047">
    <property type="entry name" value="F-box-like_dom_sf"/>
</dbReference>
<dbReference type="InterPro" id="IPR005174">
    <property type="entry name" value="KIB1-4_b-propeller"/>
</dbReference>
<dbReference type="SUPFAM" id="SSF81383">
    <property type="entry name" value="F-box domain"/>
    <property type="match status" value="1"/>
</dbReference>
<evidence type="ECO:0000259" key="1">
    <source>
        <dbReference type="SMART" id="SM00256"/>
    </source>
</evidence>
<dbReference type="GeneID" id="111005646"/>
<evidence type="ECO:0000313" key="2">
    <source>
        <dbReference type="Proteomes" id="UP000504603"/>
    </source>
</evidence>
<feature type="domain" description="F-box" evidence="1">
    <location>
        <begin position="9"/>
        <end position="51"/>
    </location>
</feature>
<organism evidence="2 3">
    <name type="scientific">Momordica charantia</name>
    <name type="common">Bitter gourd</name>
    <name type="synonym">Balsam pear</name>
    <dbReference type="NCBI Taxonomy" id="3673"/>
    <lineage>
        <taxon>Eukaryota</taxon>
        <taxon>Viridiplantae</taxon>
        <taxon>Streptophyta</taxon>
        <taxon>Embryophyta</taxon>
        <taxon>Tracheophyta</taxon>
        <taxon>Spermatophyta</taxon>
        <taxon>Magnoliopsida</taxon>
        <taxon>eudicotyledons</taxon>
        <taxon>Gunneridae</taxon>
        <taxon>Pentapetalae</taxon>
        <taxon>rosids</taxon>
        <taxon>fabids</taxon>
        <taxon>Cucurbitales</taxon>
        <taxon>Cucurbitaceae</taxon>
        <taxon>Momordiceae</taxon>
        <taxon>Momordica</taxon>
    </lineage>
</organism>
<dbReference type="SUPFAM" id="SSF75011">
    <property type="entry name" value="3-carboxy-cis,cis-mucoante lactonizing enzyme"/>
    <property type="match status" value="1"/>
</dbReference>
<reference evidence="3" key="1">
    <citation type="submission" date="2025-08" db="UniProtKB">
        <authorList>
            <consortium name="RefSeq"/>
        </authorList>
    </citation>
    <scope>IDENTIFICATION</scope>
    <source>
        <strain evidence="3">OHB3-1</strain>
    </source>
</reference>
<sequence>MADSDWTKLPSDLLQTIFEKLSVYADHLRFRAVCRSWRSSVPKIPRHLPPQLPWLFIPLYHHSRCALFNFSDNKIHFLHLPEASLGKRRCGSSHGWLAVLDETPTILLLNPITRASLPLPPLSTFPNVVSFDYSRVGREYVIRTPTGHIYARNLRQMRDSFVKKIVLSSSPNQSDFSAVAILNRSGDLAVCRSGAGSWTFVDDAPSDCEDIIFHDGLFYAVDKYGLVSVIDLRDLRPRVSPVTTARQLRGDIQYLVKSGNEVLLVTRYLDIVNDAMDDDRRSVIYRTVRFEVFRMEWDGPRWEKVESLDEMAVFVGENSSIAFSAADFSGISGNCIYYTDDYSENDYDGDGEEPDMGIFRLGLESVEELPYYSGSSHSRRRLLPPIWLSPNPC</sequence>